<dbReference type="Proteomes" id="UP000499080">
    <property type="component" value="Unassembled WGS sequence"/>
</dbReference>
<comment type="caution">
    <text evidence="2">The sequence shown here is derived from an EMBL/GenBank/DDBJ whole genome shotgun (WGS) entry which is preliminary data.</text>
</comment>
<evidence type="ECO:0000256" key="1">
    <source>
        <dbReference type="SAM" id="MobiDB-lite"/>
    </source>
</evidence>
<feature type="region of interest" description="Disordered" evidence="1">
    <location>
        <begin position="1"/>
        <end position="60"/>
    </location>
</feature>
<keyword evidence="3" id="KW-1185">Reference proteome</keyword>
<proteinExistence type="predicted"/>
<dbReference type="AlphaFoldDB" id="A0A4Y2W9J2"/>
<protein>
    <submittedName>
        <fullName evidence="2">Uncharacterized protein</fullName>
    </submittedName>
</protein>
<sequence length="81" mass="8787">MTRATAELAHRSPSFHATPMGGRLATTYDLPRNRPIHGGSSVESGFEPGTFRPQSPDLATMPPRPLLLIENVLCSSVLLFL</sequence>
<name>A0A4Y2W9J2_ARAVE</name>
<gene>
    <name evidence="2" type="ORF">AVEN_258333_1</name>
</gene>
<evidence type="ECO:0000313" key="3">
    <source>
        <dbReference type="Proteomes" id="UP000499080"/>
    </source>
</evidence>
<accession>A0A4Y2W9J2</accession>
<reference evidence="2 3" key="1">
    <citation type="journal article" date="2019" name="Sci. Rep.">
        <title>Orb-weaving spider Araneus ventricosus genome elucidates the spidroin gene catalogue.</title>
        <authorList>
            <person name="Kono N."/>
            <person name="Nakamura H."/>
            <person name="Ohtoshi R."/>
            <person name="Moran D.A.P."/>
            <person name="Shinohara A."/>
            <person name="Yoshida Y."/>
            <person name="Fujiwara M."/>
            <person name="Mori M."/>
            <person name="Tomita M."/>
            <person name="Arakawa K."/>
        </authorList>
    </citation>
    <scope>NUCLEOTIDE SEQUENCE [LARGE SCALE GENOMIC DNA]</scope>
</reference>
<evidence type="ECO:0000313" key="2">
    <source>
        <dbReference type="EMBL" id="GBO33244.1"/>
    </source>
</evidence>
<dbReference type="EMBL" id="BGPR01056789">
    <property type="protein sequence ID" value="GBO33244.1"/>
    <property type="molecule type" value="Genomic_DNA"/>
</dbReference>
<organism evidence="2 3">
    <name type="scientific">Araneus ventricosus</name>
    <name type="common">Orbweaver spider</name>
    <name type="synonym">Epeira ventricosa</name>
    <dbReference type="NCBI Taxonomy" id="182803"/>
    <lineage>
        <taxon>Eukaryota</taxon>
        <taxon>Metazoa</taxon>
        <taxon>Ecdysozoa</taxon>
        <taxon>Arthropoda</taxon>
        <taxon>Chelicerata</taxon>
        <taxon>Arachnida</taxon>
        <taxon>Araneae</taxon>
        <taxon>Araneomorphae</taxon>
        <taxon>Entelegynae</taxon>
        <taxon>Araneoidea</taxon>
        <taxon>Araneidae</taxon>
        <taxon>Araneus</taxon>
    </lineage>
</organism>